<evidence type="ECO:0000256" key="12">
    <source>
        <dbReference type="HAMAP-Rule" id="MF_00041"/>
    </source>
</evidence>
<dbReference type="PANTHER" id="PTHR10890">
    <property type="entry name" value="CYSTEINYL-TRNA SYNTHETASE"/>
    <property type="match status" value="1"/>
</dbReference>
<evidence type="ECO:0000256" key="9">
    <source>
        <dbReference type="ARBA" id="ARBA00022840"/>
    </source>
</evidence>
<evidence type="ECO:0000256" key="5">
    <source>
        <dbReference type="ARBA" id="ARBA00022598"/>
    </source>
</evidence>
<dbReference type="SUPFAM" id="SSF47323">
    <property type="entry name" value="Anticodon-binding domain of a subclass of class I aminoacyl-tRNA synthetases"/>
    <property type="match status" value="1"/>
</dbReference>
<feature type="binding site" evidence="12">
    <location>
        <position position="269"/>
    </location>
    <ligand>
        <name>ATP</name>
        <dbReference type="ChEBI" id="CHEBI:30616"/>
    </ligand>
</feature>
<comment type="subcellular location">
    <subcellularLocation>
        <location evidence="1 12">Cytoplasm</location>
    </subcellularLocation>
</comment>
<evidence type="ECO:0000313" key="15">
    <source>
        <dbReference type="Proteomes" id="UP000315525"/>
    </source>
</evidence>
<dbReference type="EMBL" id="SOJN01000061">
    <property type="protein sequence ID" value="TET46282.1"/>
    <property type="molecule type" value="Genomic_DNA"/>
</dbReference>
<evidence type="ECO:0000259" key="13">
    <source>
        <dbReference type="SMART" id="SM00840"/>
    </source>
</evidence>
<dbReference type="GO" id="GO:0006423">
    <property type="term" value="P:cysteinyl-tRNA aminoacylation"/>
    <property type="evidence" value="ECO:0007669"/>
    <property type="project" value="UniProtKB-UniRule"/>
</dbReference>
<dbReference type="InterPro" id="IPR009080">
    <property type="entry name" value="tRNAsynth_Ia_anticodon-bd"/>
</dbReference>
<dbReference type="InterPro" id="IPR015803">
    <property type="entry name" value="Cys-tRNA-ligase"/>
</dbReference>
<evidence type="ECO:0000313" key="14">
    <source>
        <dbReference type="EMBL" id="TET46282.1"/>
    </source>
</evidence>
<dbReference type="InterPro" id="IPR032678">
    <property type="entry name" value="tRNA-synt_1_cat_dom"/>
</dbReference>
<dbReference type="InterPro" id="IPR014729">
    <property type="entry name" value="Rossmann-like_a/b/a_fold"/>
</dbReference>
<feature type="binding site" evidence="12">
    <location>
        <position position="209"/>
    </location>
    <ligand>
        <name>Zn(2+)</name>
        <dbReference type="ChEBI" id="CHEBI:29105"/>
    </ligand>
</feature>
<dbReference type="NCBIfam" id="TIGR00435">
    <property type="entry name" value="cysS"/>
    <property type="match status" value="1"/>
</dbReference>
<dbReference type="GO" id="GO:0005829">
    <property type="term" value="C:cytosol"/>
    <property type="evidence" value="ECO:0007669"/>
    <property type="project" value="TreeGrafter"/>
</dbReference>
<feature type="short sequence motif" description="'KMSKS' region" evidence="12">
    <location>
        <begin position="266"/>
        <end position="270"/>
    </location>
</feature>
<dbReference type="CDD" id="cd00672">
    <property type="entry name" value="CysRS_core"/>
    <property type="match status" value="1"/>
</dbReference>
<proteinExistence type="inferred from homology"/>
<dbReference type="Pfam" id="PF09190">
    <property type="entry name" value="DALR_2"/>
    <property type="match status" value="1"/>
</dbReference>
<dbReference type="SUPFAM" id="SSF52374">
    <property type="entry name" value="Nucleotidylyl transferase"/>
    <property type="match status" value="1"/>
</dbReference>
<dbReference type="FunFam" id="3.40.50.620:FF:000009">
    <property type="entry name" value="Cysteine--tRNA ligase"/>
    <property type="match status" value="1"/>
</dbReference>
<evidence type="ECO:0000256" key="6">
    <source>
        <dbReference type="ARBA" id="ARBA00022723"/>
    </source>
</evidence>
<evidence type="ECO:0000256" key="7">
    <source>
        <dbReference type="ARBA" id="ARBA00022741"/>
    </source>
</evidence>
<evidence type="ECO:0000256" key="8">
    <source>
        <dbReference type="ARBA" id="ARBA00022833"/>
    </source>
</evidence>
<dbReference type="GO" id="GO:0008270">
    <property type="term" value="F:zinc ion binding"/>
    <property type="evidence" value="ECO:0007669"/>
    <property type="project" value="UniProtKB-UniRule"/>
</dbReference>
<comment type="similarity">
    <text evidence="2 12">Belongs to the class-I aminoacyl-tRNA synthetase family.</text>
</comment>
<dbReference type="PANTHER" id="PTHR10890:SF3">
    <property type="entry name" value="CYSTEINE--TRNA LIGASE, CYTOPLASMIC"/>
    <property type="match status" value="1"/>
</dbReference>
<feature type="binding site" evidence="12">
    <location>
        <position position="234"/>
    </location>
    <ligand>
        <name>Zn(2+)</name>
        <dbReference type="ChEBI" id="CHEBI:29105"/>
    </ligand>
</feature>
<accession>A0A523UUP5</accession>
<comment type="subunit">
    <text evidence="3 12">Monomer.</text>
</comment>
<keyword evidence="6 12" id="KW-0479">Metal-binding</keyword>
<comment type="cofactor">
    <cofactor evidence="12">
        <name>Zn(2+)</name>
        <dbReference type="ChEBI" id="CHEBI:29105"/>
    </cofactor>
    <text evidence="12">Binds 1 zinc ion per subunit.</text>
</comment>
<feature type="short sequence motif" description="'HIGH' region" evidence="12">
    <location>
        <begin position="31"/>
        <end position="41"/>
    </location>
</feature>
<comment type="caution">
    <text evidence="14">The sequence shown here is derived from an EMBL/GenBank/DDBJ whole genome shotgun (WGS) entry which is preliminary data.</text>
</comment>
<feature type="binding site" evidence="12">
    <location>
        <position position="238"/>
    </location>
    <ligand>
        <name>Zn(2+)</name>
        <dbReference type="ChEBI" id="CHEBI:29105"/>
    </ligand>
</feature>
<feature type="binding site" evidence="12">
    <location>
        <position position="29"/>
    </location>
    <ligand>
        <name>Zn(2+)</name>
        <dbReference type="ChEBI" id="CHEBI:29105"/>
    </ligand>
</feature>
<keyword evidence="10 12" id="KW-0648">Protein biosynthesis</keyword>
<comment type="catalytic activity">
    <reaction evidence="12">
        <text>tRNA(Cys) + L-cysteine + ATP = L-cysteinyl-tRNA(Cys) + AMP + diphosphate</text>
        <dbReference type="Rhea" id="RHEA:17773"/>
        <dbReference type="Rhea" id="RHEA-COMP:9661"/>
        <dbReference type="Rhea" id="RHEA-COMP:9679"/>
        <dbReference type="ChEBI" id="CHEBI:30616"/>
        <dbReference type="ChEBI" id="CHEBI:33019"/>
        <dbReference type="ChEBI" id="CHEBI:35235"/>
        <dbReference type="ChEBI" id="CHEBI:78442"/>
        <dbReference type="ChEBI" id="CHEBI:78517"/>
        <dbReference type="ChEBI" id="CHEBI:456215"/>
        <dbReference type="EC" id="6.1.1.16"/>
    </reaction>
</comment>
<dbReference type="SMART" id="SM00840">
    <property type="entry name" value="DALR_2"/>
    <property type="match status" value="1"/>
</dbReference>
<dbReference type="Pfam" id="PF01406">
    <property type="entry name" value="tRNA-synt_1e"/>
    <property type="match status" value="1"/>
</dbReference>
<reference evidence="14 15" key="1">
    <citation type="submission" date="2019-03" db="EMBL/GenBank/DDBJ databases">
        <title>Metabolic potential of uncultured bacteria and archaea associated with petroleum seepage in deep-sea sediments.</title>
        <authorList>
            <person name="Dong X."/>
            <person name="Hubert C."/>
        </authorList>
    </citation>
    <scope>NUCLEOTIDE SEQUENCE [LARGE SCALE GENOMIC DNA]</scope>
    <source>
        <strain evidence="14">E44_bin18</strain>
    </source>
</reference>
<gene>
    <name evidence="12" type="primary">cysS</name>
    <name evidence="14" type="ORF">E3J62_04715</name>
</gene>
<name>A0A523UUP5_UNCT6</name>
<dbReference type="Gene3D" id="3.40.50.620">
    <property type="entry name" value="HUPs"/>
    <property type="match status" value="1"/>
</dbReference>
<evidence type="ECO:0000256" key="4">
    <source>
        <dbReference type="ARBA" id="ARBA00022490"/>
    </source>
</evidence>
<keyword evidence="8 12" id="KW-0862">Zinc</keyword>
<organism evidence="14 15">
    <name type="scientific">candidate division TA06 bacterium</name>
    <dbReference type="NCBI Taxonomy" id="2250710"/>
    <lineage>
        <taxon>Bacteria</taxon>
        <taxon>Bacteria division TA06</taxon>
    </lineage>
</organism>
<evidence type="ECO:0000256" key="1">
    <source>
        <dbReference type="ARBA" id="ARBA00004496"/>
    </source>
</evidence>
<dbReference type="PRINTS" id="PR00983">
    <property type="entry name" value="TRNASYNTHCYS"/>
</dbReference>
<evidence type="ECO:0000256" key="2">
    <source>
        <dbReference type="ARBA" id="ARBA00005594"/>
    </source>
</evidence>
<dbReference type="Gene3D" id="1.20.120.1910">
    <property type="entry name" value="Cysteine-tRNA ligase, C-terminal anti-codon recognition domain"/>
    <property type="match status" value="1"/>
</dbReference>
<dbReference type="Proteomes" id="UP000315525">
    <property type="component" value="Unassembled WGS sequence"/>
</dbReference>
<evidence type="ECO:0000256" key="11">
    <source>
        <dbReference type="ARBA" id="ARBA00023146"/>
    </source>
</evidence>
<sequence length="470" mass="53273">MGITLHNTLSGMKEDFSPLKEGHVGIYFCGMTVQERPHIGHMRACMVFDIFRRYLEYKGYQVVLIQNITDVDDKVIEKARQQGTDYRRVAAEYADEYLYASDALGIRRSTFYPRPTQHIQEIISLIEKLFEKGVAYQVDGDVYYEVSRFKDYGKLSKKKLDDLISGARVAVDKRKKSPADFALWKASKEGEPWWESPWGRGRPGWHIECSAMSMHYLGETFDIHGGGTDLVFPHHENEIAQSEAATGKPFARYWLHNEWVMLGGEKMSKSTGHFIPILELLKKYEPDVIRLYLLSTHYRSQIEFSEETLASSRSALERLQNALALEGADGEIDPSTLEAKEAGVFATISSSQQVFESAMDDDFNTSKAISVLFDLAKLANRAHKDGADARLIGLAQKKIGVLGRVLGLFESKKEKVSDSMVDLLLENICEVRNALRAEKNFKAADLIRDRLEQIGIKLEDGPGRTSWKRK</sequence>
<feature type="domain" description="Cysteinyl-tRNA synthetase class Ia DALR" evidence="13">
    <location>
        <begin position="354"/>
        <end position="417"/>
    </location>
</feature>
<dbReference type="HAMAP" id="MF_00041">
    <property type="entry name" value="Cys_tRNA_synth"/>
    <property type="match status" value="1"/>
</dbReference>
<dbReference type="EC" id="6.1.1.16" evidence="12"/>
<dbReference type="AlphaFoldDB" id="A0A523UUP5"/>
<keyword evidence="4 12" id="KW-0963">Cytoplasm</keyword>
<dbReference type="GO" id="GO:0004817">
    <property type="term" value="F:cysteine-tRNA ligase activity"/>
    <property type="evidence" value="ECO:0007669"/>
    <property type="project" value="UniProtKB-UniRule"/>
</dbReference>
<protein>
    <recommendedName>
        <fullName evidence="12">Cysteine--tRNA ligase</fullName>
        <ecNumber evidence="12">6.1.1.16</ecNumber>
    </recommendedName>
    <alternativeName>
        <fullName evidence="12">Cysteinyl-tRNA synthetase</fullName>
        <shortName evidence="12">CysRS</shortName>
    </alternativeName>
</protein>
<dbReference type="InterPro" id="IPR015273">
    <property type="entry name" value="Cys-tRNA-synt_Ia_DALR"/>
</dbReference>
<keyword evidence="7 12" id="KW-0547">Nucleotide-binding</keyword>
<keyword evidence="11 12" id="KW-0030">Aminoacyl-tRNA synthetase</keyword>
<evidence type="ECO:0000256" key="10">
    <source>
        <dbReference type="ARBA" id="ARBA00022917"/>
    </source>
</evidence>
<dbReference type="GO" id="GO:0005524">
    <property type="term" value="F:ATP binding"/>
    <property type="evidence" value="ECO:0007669"/>
    <property type="project" value="UniProtKB-UniRule"/>
</dbReference>
<keyword evidence="5 12" id="KW-0436">Ligase</keyword>
<keyword evidence="9 12" id="KW-0067">ATP-binding</keyword>
<evidence type="ECO:0000256" key="3">
    <source>
        <dbReference type="ARBA" id="ARBA00011245"/>
    </source>
</evidence>
<dbReference type="InterPro" id="IPR024909">
    <property type="entry name" value="Cys-tRNA/MSH_ligase"/>
</dbReference>